<sequence>MPVFKCSNGKYRVGNSDCIYDTKTKAEEVWRALLAKGIYIDESYDDYPQAATENAKRAIKYAEENGWGSCGTQVGKVRANQLANREPISRDTIARMSAFRRHQQSKDTPYGEGCGKLMWDAWGGDEGIDWAERKLEQIDNAK</sequence>
<protein>
    <submittedName>
        <fullName evidence="1">Uncharacterized protein</fullName>
    </submittedName>
</protein>
<dbReference type="EMBL" id="LR798320">
    <property type="protein sequence ID" value="CAB5223380.1"/>
    <property type="molecule type" value="Genomic_DNA"/>
</dbReference>
<reference evidence="1" key="1">
    <citation type="submission" date="2020-05" db="EMBL/GenBank/DDBJ databases">
        <authorList>
            <person name="Chiriac C."/>
            <person name="Salcher M."/>
            <person name="Ghai R."/>
            <person name="Kavagutti S V."/>
        </authorList>
    </citation>
    <scope>NUCLEOTIDE SEQUENCE</scope>
</reference>
<accession>A0A6J7X063</accession>
<gene>
    <name evidence="1" type="ORF">UFOVP384_39</name>
</gene>
<evidence type="ECO:0000313" key="1">
    <source>
        <dbReference type="EMBL" id="CAB5223380.1"/>
    </source>
</evidence>
<name>A0A6J7X063_9CAUD</name>
<proteinExistence type="predicted"/>
<organism evidence="1">
    <name type="scientific">uncultured Caudovirales phage</name>
    <dbReference type="NCBI Taxonomy" id="2100421"/>
    <lineage>
        <taxon>Viruses</taxon>
        <taxon>Duplodnaviria</taxon>
        <taxon>Heunggongvirae</taxon>
        <taxon>Uroviricota</taxon>
        <taxon>Caudoviricetes</taxon>
        <taxon>Peduoviridae</taxon>
        <taxon>Maltschvirus</taxon>
        <taxon>Maltschvirus maltsch</taxon>
    </lineage>
</organism>